<keyword evidence="6" id="KW-0695">RNA-directed DNA polymerase</keyword>
<dbReference type="Proteomes" id="UP000573818">
    <property type="component" value="Unassembled WGS sequence"/>
</dbReference>
<feature type="non-terminal residue" evidence="8">
    <location>
        <position position="64"/>
    </location>
</feature>
<keyword evidence="5" id="KW-0378">Hydrolase</keyword>
<keyword evidence="4" id="KW-0255">Endonuclease</keyword>
<gene>
    <name evidence="8" type="primary">Ervk18_1</name>
    <name evidence="8" type="ORF">SYLATR_R14642</name>
</gene>
<dbReference type="EMBL" id="VZSL01000053">
    <property type="protein sequence ID" value="NWY42521.1"/>
    <property type="molecule type" value="Genomic_DNA"/>
</dbReference>
<feature type="domain" description="Integrase catalytic" evidence="7">
    <location>
        <begin position="1"/>
        <end position="64"/>
    </location>
</feature>
<proteinExistence type="predicted"/>
<evidence type="ECO:0000256" key="5">
    <source>
        <dbReference type="ARBA" id="ARBA00022801"/>
    </source>
</evidence>
<dbReference type="PANTHER" id="PTHR41694:SF3">
    <property type="entry name" value="RNA-DIRECTED DNA POLYMERASE-RELATED"/>
    <property type="match status" value="1"/>
</dbReference>
<reference evidence="8 9" key="1">
    <citation type="submission" date="2019-09" db="EMBL/GenBank/DDBJ databases">
        <title>Bird 10,000 Genomes (B10K) Project - Family phase.</title>
        <authorList>
            <person name="Zhang G."/>
        </authorList>
    </citation>
    <scope>NUCLEOTIDE SEQUENCE [LARGE SCALE GENOMIC DNA]</scope>
    <source>
        <strain evidence="8">OUT-0013</strain>
        <tissue evidence="8">Blood</tissue>
    </source>
</reference>
<name>A0A7K7EBB0_9SYLV</name>
<accession>A0A7K7EBB0</accession>
<evidence type="ECO:0000256" key="3">
    <source>
        <dbReference type="ARBA" id="ARBA00022722"/>
    </source>
</evidence>
<dbReference type="PANTHER" id="PTHR41694">
    <property type="entry name" value="ENDOGENOUS RETROVIRUS GROUP K MEMBER POL PROTEIN"/>
    <property type="match status" value="1"/>
</dbReference>
<organism evidence="8 9">
    <name type="scientific">Sylvia atricapilla</name>
    <name type="common">blackcap</name>
    <dbReference type="NCBI Taxonomy" id="48155"/>
    <lineage>
        <taxon>Eukaryota</taxon>
        <taxon>Metazoa</taxon>
        <taxon>Chordata</taxon>
        <taxon>Craniata</taxon>
        <taxon>Vertebrata</taxon>
        <taxon>Euteleostomi</taxon>
        <taxon>Archelosauria</taxon>
        <taxon>Archosauria</taxon>
        <taxon>Dinosauria</taxon>
        <taxon>Saurischia</taxon>
        <taxon>Theropoda</taxon>
        <taxon>Coelurosauria</taxon>
        <taxon>Aves</taxon>
        <taxon>Neognathae</taxon>
        <taxon>Neoaves</taxon>
        <taxon>Telluraves</taxon>
        <taxon>Australaves</taxon>
        <taxon>Passeriformes</taxon>
        <taxon>Sylvioidea</taxon>
        <taxon>Sylviidae</taxon>
        <taxon>Sylviinae</taxon>
        <taxon>Sylvia</taxon>
    </lineage>
</organism>
<dbReference type="AlphaFoldDB" id="A0A7K7EBB0"/>
<evidence type="ECO:0000256" key="1">
    <source>
        <dbReference type="ARBA" id="ARBA00022679"/>
    </source>
</evidence>
<sequence>LHVVRHLTSSFAVMGVCKQIKTDNGPSYIGQRVQRFLGQWRIKHLTGIPHNPRGQAIVERANGT</sequence>
<dbReference type="PROSITE" id="PS50994">
    <property type="entry name" value="INTEGRASE"/>
    <property type="match status" value="1"/>
</dbReference>
<dbReference type="Gene3D" id="3.30.420.10">
    <property type="entry name" value="Ribonuclease H-like superfamily/Ribonuclease H"/>
    <property type="match status" value="1"/>
</dbReference>
<evidence type="ECO:0000256" key="2">
    <source>
        <dbReference type="ARBA" id="ARBA00022695"/>
    </source>
</evidence>
<protein>
    <submittedName>
        <fullName evidence="8">POK18 protein</fullName>
    </submittedName>
</protein>
<keyword evidence="1" id="KW-0808">Transferase</keyword>
<keyword evidence="9" id="KW-1185">Reference proteome</keyword>
<dbReference type="GO" id="GO:0003964">
    <property type="term" value="F:RNA-directed DNA polymerase activity"/>
    <property type="evidence" value="ECO:0007669"/>
    <property type="project" value="UniProtKB-KW"/>
</dbReference>
<evidence type="ECO:0000259" key="7">
    <source>
        <dbReference type="PROSITE" id="PS50994"/>
    </source>
</evidence>
<keyword evidence="3" id="KW-0540">Nuclease</keyword>
<keyword evidence="2" id="KW-0548">Nucleotidyltransferase</keyword>
<evidence type="ECO:0000313" key="8">
    <source>
        <dbReference type="EMBL" id="NWY42521.1"/>
    </source>
</evidence>
<dbReference type="GO" id="GO:0015074">
    <property type="term" value="P:DNA integration"/>
    <property type="evidence" value="ECO:0007669"/>
    <property type="project" value="InterPro"/>
</dbReference>
<dbReference type="InterPro" id="IPR012337">
    <property type="entry name" value="RNaseH-like_sf"/>
</dbReference>
<evidence type="ECO:0000256" key="6">
    <source>
        <dbReference type="ARBA" id="ARBA00022918"/>
    </source>
</evidence>
<dbReference type="InterPro" id="IPR001584">
    <property type="entry name" value="Integrase_cat-core"/>
</dbReference>
<dbReference type="GO" id="GO:0016787">
    <property type="term" value="F:hydrolase activity"/>
    <property type="evidence" value="ECO:0007669"/>
    <property type="project" value="UniProtKB-KW"/>
</dbReference>
<evidence type="ECO:0000256" key="4">
    <source>
        <dbReference type="ARBA" id="ARBA00022759"/>
    </source>
</evidence>
<evidence type="ECO:0000313" key="9">
    <source>
        <dbReference type="Proteomes" id="UP000573818"/>
    </source>
</evidence>
<dbReference type="GO" id="GO:0004519">
    <property type="term" value="F:endonuclease activity"/>
    <property type="evidence" value="ECO:0007669"/>
    <property type="project" value="UniProtKB-KW"/>
</dbReference>
<feature type="non-terminal residue" evidence="8">
    <location>
        <position position="1"/>
    </location>
</feature>
<dbReference type="GO" id="GO:0035613">
    <property type="term" value="F:RNA stem-loop binding"/>
    <property type="evidence" value="ECO:0007669"/>
    <property type="project" value="TreeGrafter"/>
</dbReference>
<dbReference type="InterPro" id="IPR036397">
    <property type="entry name" value="RNaseH_sf"/>
</dbReference>
<comment type="caution">
    <text evidence="8">The sequence shown here is derived from an EMBL/GenBank/DDBJ whole genome shotgun (WGS) entry which is preliminary data.</text>
</comment>
<dbReference type="SUPFAM" id="SSF53098">
    <property type="entry name" value="Ribonuclease H-like"/>
    <property type="match status" value="1"/>
</dbReference>